<dbReference type="OrthoDB" id="2647604at2759"/>
<dbReference type="EMBL" id="LVVM01000990">
    <property type="protein sequence ID" value="OJA19530.1"/>
    <property type="molecule type" value="Genomic_DNA"/>
</dbReference>
<reference evidence="1 2" key="1">
    <citation type="submission" date="2016-03" db="EMBL/GenBank/DDBJ databases">
        <title>Comparative genomics of the ectomycorrhizal sister species Rhizopogon vinicolor and Rhizopogon vesiculosus (Basidiomycota: Boletales) reveals a divergence of the mating type B locus.</title>
        <authorList>
            <person name="Mujic A.B."/>
            <person name="Kuo A."/>
            <person name="Tritt A."/>
            <person name="Lipzen A."/>
            <person name="Chen C."/>
            <person name="Johnson J."/>
            <person name="Sharma A."/>
            <person name="Barry K."/>
            <person name="Grigoriev I.V."/>
            <person name="Spatafora J.W."/>
        </authorList>
    </citation>
    <scope>NUCLEOTIDE SEQUENCE [LARGE SCALE GENOMIC DNA]</scope>
    <source>
        <strain evidence="1 2">AM-OR11-056</strain>
    </source>
</reference>
<gene>
    <name evidence="1" type="ORF">AZE42_06608</name>
</gene>
<dbReference type="Proteomes" id="UP000183567">
    <property type="component" value="Unassembled WGS sequence"/>
</dbReference>
<organism evidence="1 2">
    <name type="scientific">Rhizopogon vesiculosus</name>
    <dbReference type="NCBI Taxonomy" id="180088"/>
    <lineage>
        <taxon>Eukaryota</taxon>
        <taxon>Fungi</taxon>
        <taxon>Dikarya</taxon>
        <taxon>Basidiomycota</taxon>
        <taxon>Agaricomycotina</taxon>
        <taxon>Agaricomycetes</taxon>
        <taxon>Agaricomycetidae</taxon>
        <taxon>Boletales</taxon>
        <taxon>Suillineae</taxon>
        <taxon>Rhizopogonaceae</taxon>
        <taxon>Rhizopogon</taxon>
    </lineage>
</organism>
<proteinExistence type="predicted"/>
<evidence type="ECO:0000313" key="1">
    <source>
        <dbReference type="EMBL" id="OJA19530.1"/>
    </source>
</evidence>
<dbReference type="AlphaFoldDB" id="A0A1J8RCN3"/>
<dbReference type="STRING" id="180088.A0A1J8RCN3"/>
<dbReference type="Gene3D" id="3.30.160.60">
    <property type="entry name" value="Classic Zinc Finger"/>
    <property type="match status" value="1"/>
</dbReference>
<evidence type="ECO:0008006" key="3">
    <source>
        <dbReference type="Google" id="ProtNLM"/>
    </source>
</evidence>
<accession>A0A1J8RCN3</accession>
<comment type="caution">
    <text evidence="1">The sequence shown here is derived from an EMBL/GenBank/DDBJ whole genome shotgun (WGS) entry which is preliminary data.</text>
</comment>
<keyword evidence="2" id="KW-1185">Reference proteome</keyword>
<protein>
    <recommendedName>
        <fullName evidence="3">C2H2-type domain-containing protein</fullName>
    </recommendedName>
</protein>
<evidence type="ECO:0000313" key="2">
    <source>
        <dbReference type="Proteomes" id="UP000183567"/>
    </source>
</evidence>
<sequence length="119" mass="13591">MPQFLSYTPPSSSTLAHDHSLDELFQCWWDGEYGLHCNDLFRGNDLSAHLRDVHGIRGADKSPVCCRWNRCNLAMKKESIVRHVEERHLGIAHPCDTCGKKSFSRQDTLNRHKKTCSGP</sequence>
<name>A0A1J8RCN3_9AGAM</name>